<evidence type="ECO:0000313" key="3">
    <source>
        <dbReference type="Proteomes" id="UP000734854"/>
    </source>
</evidence>
<keyword evidence="3" id="KW-1185">Reference proteome</keyword>
<accession>A0A8J5C513</accession>
<dbReference type="Proteomes" id="UP000734854">
    <property type="component" value="Unassembled WGS sequence"/>
</dbReference>
<evidence type="ECO:0000256" key="1">
    <source>
        <dbReference type="SAM" id="Phobius"/>
    </source>
</evidence>
<organism evidence="2 3">
    <name type="scientific">Zingiber officinale</name>
    <name type="common">Ginger</name>
    <name type="synonym">Amomum zingiber</name>
    <dbReference type="NCBI Taxonomy" id="94328"/>
    <lineage>
        <taxon>Eukaryota</taxon>
        <taxon>Viridiplantae</taxon>
        <taxon>Streptophyta</taxon>
        <taxon>Embryophyta</taxon>
        <taxon>Tracheophyta</taxon>
        <taxon>Spermatophyta</taxon>
        <taxon>Magnoliopsida</taxon>
        <taxon>Liliopsida</taxon>
        <taxon>Zingiberales</taxon>
        <taxon>Zingiberaceae</taxon>
        <taxon>Zingiber</taxon>
    </lineage>
</organism>
<feature type="transmembrane region" description="Helical" evidence="1">
    <location>
        <begin position="38"/>
        <end position="55"/>
    </location>
</feature>
<protein>
    <submittedName>
        <fullName evidence="2">Uncharacterized protein</fullName>
    </submittedName>
</protein>
<name>A0A8J5C513_ZINOF</name>
<reference evidence="2 3" key="1">
    <citation type="submission" date="2020-08" db="EMBL/GenBank/DDBJ databases">
        <title>Plant Genome Project.</title>
        <authorList>
            <person name="Zhang R.-G."/>
        </authorList>
    </citation>
    <scope>NUCLEOTIDE SEQUENCE [LARGE SCALE GENOMIC DNA]</scope>
    <source>
        <tissue evidence="2">Rhizome</tissue>
    </source>
</reference>
<feature type="transmembrane region" description="Helical" evidence="1">
    <location>
        <begin position="6"/>
        <end position="26"/>
    </location>
</feature>
<keyword evidence="1" id="KW-1133">Transmembrane helix</keyword>
<keyword evidence="1" id="KW-0812">Transmembrane</keyword>
<evidence type="ECO:0000313" key="2">
    <source>
        <dbReference type="EMBL" id="KAG6467215.1"/>
    </source>
</evidence>
<dbReference type="AlphaFoldDB" id="A0A8J5C513"/>
<sequence>MGIVLLSPAGHYWDVIGLLVVIILPTKRSNSFPRLRHYWTSGLLVLSVFSILYLIDLLGRDIIGLLVFLVFWLSSSRPRDQILFPDQGSYWISGIELPSLAGTLLICSIGMLLNFWYFWFSNLIPRDHTSFLGRDIIGLLAF</sequence>
<keyword evidence="1" id="KW-0472">Membrane</keyword>
<proteinExistence type="predicted"/>
<feature type="transmembrane region" description="Helical" evidence="1">
    <location>
        <begin position="97"/>
        <end position="119"/>
    </location>
</feature>
<gene>
    <name evidence="2" type="ORF">ZIOFF_074963</name>
</gene>
<comment type="caution">
    <text evidence="2">The sequence shown here is derived from an EMBL/GenBank/DDBJ whole genome shotgun (WGS) entry which is preliminary data.</text>
</comment>
<dbReference type="EMBL" id="JACMSC010000072">
    <property type="protein sequence ID" value="KAG6467215.1"/>
    <property type="molecule type" value="Genomic_DNA"/>
</dbReference>